<keyword evidence="3" id="KW-1185">Reference proteome</keyword>
<sequence length="380" mass="40700">MSATRKCRAAVTVPRQGNPALRVADYIKTVEVGDQLECLEELSNMAEQGSDPCRALASQVSAPGPRQEPWSTVFLAVLAGGALASPAETPAQNGEVKRHFAPEPIGKRPHEAFGRKSKSTHRASARIQTQRRAISEQQNGPPLFPVVFNNVFKLVNGILRSKDKPSSPSPTYSYPTSSKAYGKPTNMPSVTSPPTTKPHGPLFTAPLSTYGGPRRANTAKPGIARPTTGIYKYMYGGPRKAYRRKLHGYIAPYGMLMPTASAANPYGATTTAPSSNPYDGKPNGETPTTSSTTPTISSTTSSTTSSPATSSTTPPTNPYGPYGPTTELPKPAAGYSRFNKAKAPKPARILKHAKFSSKFRSRRDLLRAGYRAEDDETSSE</sequence>
<feature type="compositionally biased region" description="Polar residues" evidence="1">
    <location>
        <begin position="126"/>
        <end position="140"/>
    </location>
</feature>
<gene>
    <name evidence="2" type="ORF">G6O67_007797</name>
</gene>
<accession>A0A8H4LV33</accession>
<evidence type="ECO:0000313" key="2">
    <source>
        <dbReference type="EMBL" id="KAF4505895.1"/>
    </source>
</evidence>
<name>A0A8H4LV33_9HYPO</name>
<feature type="compositionally biased region" description="Low complexity" evidence="1">
    <location>
        <begin position="286"/>
        <end position="326"/>
    </location>
</feature>
<comment type="caution">
    <text evidence="2">The sequence shown here is derived from an EMBL/GenBank/DDBJ whole genome shotgun (WGS) entry which is preliminary data.</text>
</comment>
<dbReference type="EMBL" id="JAAVMX010000008">
    <property type="protein sequence ID" value="KAF4505895.1"/>
    <property type="molecule type" value="Genomic_DNA"/>
</dbReference>
<feature type="compositionally biased region" description="Basic and acidic residues" evidence="1">
    <location>
        <begin position="101"/>
        <end position="114"/>
    </location>
</feature>
<protein>
    <submittedName>
        <fullName evidence="2">Uncharacterized protein</fullName>
    </submittedName>
</protein>
<dbReference type="Proteomes" id="UP000557566">
    <property type="component" value="Unassembled WGS sequence"/>
</dbReference>
<evidence type="ECO:0000256" key="1">
    <source>
        <dbReference type="SAM" id="MobiDB-lite"/>
    </source>
</evidence>
<reference evidence="2 3" key="1">
    <citation type="journal article" date="2020" name="Genome Biol. Evol.">
        <title>A new high-quality draft genome assembly of the Chinese cordyceps Ophiocordyceps sinensis.</title>
        <authorList>
            <person name="Shu R."/>
            <person name="Zhang J."/>
            <person name="Meng Q."/>
            <person name="Zhang H."/>
            <person name="Zhou G."/>
            <person name="Li M."/>
            <person name="Wu P."/>
            <person name="Zhao Y."/>
            <person name="Chen C."/>
            <person name="Qin Q."/>
        </authorList>
    </citation>
    <scope>NUCLEOTIDE SEQUENCE [LARGE SCALE GENOMIC DNA]</scope>
    <source>
        <strain evidence="2 3">IOZ07</strain>
    </source>
</reference>
<feature type="compositionally biased region" description="Polar residues" evidence="1">
    <location>
        <begin position="267"/>
        <end position="277"/>
    </location>
</feature>
<organism evidence="2 3">
    <name type="scientific">Ophiocordyceps sinensis</name>
    <dbReference type="NCBI Taxonomy" id="72228"/>
    <lineage>
        <taxon>Eukaryota</taxon>
        <taxon>Fungi</taxon>
        <taxon>Dikarya</taxon>
        <taxon>Ascomycota</taxon>
        <taxon>Pezizomycotina</taxon>
        <taxon>Sordariomycetes</taxon>
        <taxon>Hypocreomycetidae</taxon>
        <taxon>Hypocreales</taxon>
        <taxon>Ophiocordycipitaceae</taxon>
        <taxon>Ophiocordyceps</taxon>
    </lineage>
</organism>
<evidence type="ECO:0000313" key="3">
    <source>
        <dbReference type="Proteomes" id="UP000557566"/>
    </source>
</evidence>
<feature type="region of interest" description="Disordered" evidence="1">
    <location>
        <begin position="267"/>
        <end position="380"/>
    </location>
</feature>
<feature type="compositionally biased region" description="Low complexity" evidence="1">
    <location>
        <begin position="169"/>
        <end position="178"/>
    </location>
</feature>
<feature type="compositionally biased region" description="Basic and acidic residues" evidence="1">
    <location>
        <begin position="362"/>
        <end position="372"/>
    </location>
</feature>
<dbReference type="AlphaFoldDB" id="A0A8H4LV33"/>
<feature type="region of interest" description="Disordered" evidence="1">
    <location>
        <begin position="101"/>
        <end position="140"/>
    </location>
</feature>
<feature type="compositionally biased region" description="Basic residues" evidence="1">
    <location>
        <begin position="115"/>
        <end position="124"/>
    </location>
</feature>
<feature type="compositionally biased region" description="Basic residues" evidence="1">
    <location>
        <begin position="339"/>
        <end position="361"/>
    </location>
</feature>
<feature type="region of interest" description="Disordered" evidence="1">
    <location>
        <begin position="160"/>
        <end position="199"/>
    </location>
</feature>
<proteinExistence type="predicted"/>